<dbReference type="GO" id="GO:0009306">
    <property type="term" value="P:protein secretion"/>
    <property type="evidence" value="ECO:0007669"/>
    <property type="project" value="InterPro"/>
</dbReference>
<dbReference type="OrthoDB" id="5244399at2"/>
<evidence type="ECO:0000256" key="2">
    <source>
        <dbReference type="ARBA" id="ARBA00021622"/>
    </source>
</evidence>
<keyword evidence="3" id="KW-0813">Transport</keyword>
<keyword evidence="7" id="KW-1185">Reference proteome</keyword>
<dbReference type="Gene3D" id="3.40.1690.10">
    <property type="entry name" value="secretion proteins EscU"/>
    <property type="match status" value="1"/>
</dbReference>
<keyword evidence="6" id="KW-0966">Cell projection</keyword>
<organism evidence="6 7">
    <name type="scientific">Congregibacter litoralis KT71</name>
    <dbReference type="NCBI Taxonomy" id="314285"/>
    <lineage>
        <taxon>Bacteria</taxon>
        <taxon>Pseudomonadati</taxon>
        <taxon>Pseudomonadota</taxon>
        <taxon>Gammaproteobacteria</taxon>
        <taxon>Cellvibrionales</taxon>
        <taxon>Halieaceae</taxon>
        <taxon>Congregibacter</taxon>
    </lineage>
</organism>
<keyword evidence="3" id="KW-1006">Bacterial flagellum protein export</keyword>
<reference evidence="6 7" key="2">
    <citation type="journal article" date="2009" name="PLoS ONE">
        <title>The photosynthetic apparatus and its regulation in the aerobic gammaproteobacterium Congregibacter litoralis gen. nov., sp. nov.</title>
        <authorList>
            <person name="Spring S."/>
            <person name="Lunsdorf H."/>
            <person name="Fuchs B.M."/>
            <person name="Tindall B.J."/>
        </authorList>
    </citation>
    <scope>NUCLEOTIDE SEQUENCE [LARGE SCALE GENOMIC DNA]</scope>
    <source>
        <strain evidence="6">KT71</strain>
    </source>
</reference>
<dbReference type="PANTHER" id="PTHR30531">
    <property type="entry name" value="FLAGELLAR BIOSYNTHETIC PROTEIN FLHB"/>
    <property type="match status" value="1"/>
</dbReference>
<feature type="compositionally biased region" description="Polar residues" evidence="5">
    <location>
        <begin position="9"/>
        <end position="21"/>
    </location>
</feature>
<comment type="similarity">
    <text evidence="1">Belongs to the type III secretion exporter family.</text>
</comment>
<comment type="function">
    <text evidence="4">Required for formation of the rod structure in the basal body of the flagellar apparatus. Together with FliI and FliH, may constitute the export apparatus of flagellin.</text>
</comment>
<comment type="caution">
    <text evidence="6">The sequence shown here is derived from an EMBL/GenBank/DDBJ whole genome shotgun (WGS) entry which is preliminary data.</text>
</comment>
<dbReference type="GO" id="GO:0005886">
    <property type="term" value="C:plasma membrane"/>
    <property type="evidence" value="ECO:0007669"/>
    <property type="project" value="TreeGrafter"/>
</dbReference>
<name>A4A5X2_9GAMM</name>
<evidence type="ECO:0000256" key="4">
    <source>
        <dbReference type="ARBA" id="ARBA00025078"/>
    </source>
</evidence>
<evidence type="ECO:0000256" key="5">
    <source>
        <dbReference type="SAM" id="MobiDB-lite"/>
    </source>
</evidence>
<dbReference type="eggNOG" id="COG2257">
    <property type="taxonomic scope" value="Bacteria"/>
</dbReference>
<dbReference type="Proteomes" id="UP000019205">
    <property type="component" value="Chromosome"/>
</dbReference>
<keyword evidence="6" id="KW-0282">Flagellum</keyword>
<keyword evidence="6" id="KW-0969">Cilium</keyword>
<dbReference type="HOGENOM" id="CLU_041013_4_2_6"/>
<dbReference type="PANTHER" id="PTHR30531:SF12">
    <property type="entry name" value="FLAGELLAR BIOSYNTHETIC PROTEIN FLHB"/>
    <property type="match status" value="1"/>
</dbReference>
<dbReference type="EMBL" id="AAOA02000002">
    <property type="protein sequence ID" value="EAQ98419.1"/>
    <property type="molecule type" value="Genomic_DNA"/>
</dbReference>
<dbReference type="InterPro" id="IPR029025">
    <property type="entry name" value="T3SS_substrate_exporter_C"/>
</dbReference>
<protein>
    <recommendedName>
        <fullName evidence="2">Flagellar biosynthetic protein FlhB</fullName>
    </recommendedName>
</protein>
<evidence type="ECO:0000313" key="6">
    <source>
        <dbReference type="EMBL" id="EAQ98419.1"/>
    </source>
</evidence>
<evidence type="ECO:0000256" key="1">
    <source>
        <dbReference type="ARBA" id="ARBA00010690"/>
    </source>
</evidence>
<proteinExistence type="inferred from homology"/>
<dbReference type="InterPro" id="IPR006135">
    <property type="entry name" value="T3SS_substrate_exporter"/>
</dbReference>
<accession>A4A5X2</accession>
<evidence type="ECO:0000313" key="7">
    <source>
        <dbReference type="Proteomes" id="UP000019205"/>
    </source>
</evidence>
<dbReference type="RefSeq" id="WP_008292491.1">
    <property type="nucleotide sequence ID" value="NZ_CM002299.1"/>
</dbReference>
<dbReference type="Pfam" id="PF01312">
    <property type="entry name" value="Bac_export_2"/>
    <property type="match status" value="1"/>
</dbReference>
<sequence>MSDNDKRSQSSAKGPATQSAALSYSGEGAPLLVAKGENAIADRIVELASQNDVPIVQDGQLTELLCQIPLGEEVPPELYLAVAEVLAYVYRLNEQLDRHV</sequence>
<dbReference type="STRING" id="314285.KT71_00540"/>
<feature type="region of interest" description="Disordered" evidence="5">
    <location>
        <begin position="1"/>
        <end position="21"/>
    </location>
</feature>
<gene>
    <name evidence="6" type="ORF">KT71_00540</name>
</gene>
<keyword evidence="3" id="KW-0653">Protein transport</keyword>
<reference evidence="6 7" key="1">
    <citation type="journal article" date="2007" name="Proc. Natl. Acad. Sci. U.S.A.">
        <title>Characterization of a marine gammaproteobacterium capable of aerobic anoxygenic photosynthesis.</title>
        <authorList>
            <person name="Fuchs B.M."/>
            <person name="Spring S."/>
            <person name="Teeling H."/>
            <person name="Quast C."/>
            <person name="Wulf J."/>
            <person name="Schattenhofer M."/>
            <person name="Yan S."/>
            <person name="Ferriera S."/>
            <person name="Johnson J."/>
            <person name="Glockner F.O."/>
            <person name="Amann R."/>
        </authorList>
    </citation>
    <scope>NUCLEOTIDE SEQUENCE [LARGE SCALE GENOMIC DNA]</scope>
    <source>
        <strain evidence="6">KT71</strain>
    </source>
</reference>
<evidence type="ECO:0000256" key="3">
    <source>
        <dbReference type="ARBA" id="ARBA00023225"/>
    </source>
</evidence>
<dbReference type="SUPFAM" id="SSF160544">
    <property type="entry name" value="EscU C-terminal domain-like"/>
    <property type="match status" value="1"/>
</dbReference>
<dbReference type="AlphaFoldDB" id="A4A5X2"/>